<dbReference type="NCBIfam" id="TIGR02325">
    <property type="entry name" value="C_P_lyase_phnF"/>
    <property type="match status" value="1"/>
</dbReference>
<dbReference type="SMART" id="SM00866">
    <property type="entry name" value="UTRA"/>
    <property type="match status" value="1"/>
</dbReference>
<dbReference type="SUPFAM" id="SSF64288">
    <property type="entry name" value="Chorismate lyase-like"/>
    <property type="match status" value="1"/>
</dbReference>
<evidence type="ECO:0000259" key="4">
    <source>
        <dbReference type="PROSITE" id="PS50949"/>
    </source>
</evidence>
<dbReference type="InterPro" id="IPR000524">
    <property type="entry name" value="Tscrpt_reg_HTH_GntR"/>
</dbReference>
<dbReference type="PANTHER" id="PTHR44846:SF1">
    <property type="entry name" value="MANNOSYL-D-GLYCERATE TRANSPORT_METABOLISM SYSTEM REPRESSOR MNGR-RELATED"/>
    <property type="match status" value="1"/>
</dbReference>
<gene>
    <name evidence="5" type="primary">phnF</name>
    <name evidence="5" type="ORF">ACFFGY_08765</name>
</gene>
<dbReference type="InterPro" id="IPR028978">
    <property type="entry name" value="Chorismate_lyase_/UTRA_dom_sf"/>
</dbReference>
<dbReference type="SUPFAM" id="SSF46785">
    <property type="entry name" value="Winged helix' DNA-binding domain"/>
    <property type="match status" value="1"/>
</dbReference>
<dbReference type="SMART" id="SM00345">
    <property type="entry name" value="HTH_GNTR"/>
    <property type="match status" value="1"/>
</dbReference>
<evidence type="ECO:0000256" key="2">
    <source>
        <dbReference type="ARBA" id="ARBA00023125"/>
    </source>
</evidence>
<dbReference type="Proteomes" id="UP001589865">
    <property type="component" value="Unassembled WGS sequence"/>
</dbReference>
<evidence type="ECO:0000256" key="1">
    <source>
        <dbReference type="ARBA" id="ARBA00023015"/>
    </source>
</evidence>
<dbReference type="Pfam" id="PF07702">
    <property type="entry name" value="UTRA"/>
    <property type="match status" value="1"/>
</dbReference>
<dbReference type="RefSeq" id="WP_377044093.1">
    <property type="nucleotide sequence ID" value="NZ_JBHLUN010000006.1"/>
</dbReference>
<protein>
    <submittedName>
        <fullName evidence="5">Phosphonate metabolism transcriptional regulator PhnF</fullName>
    </submittedName>
</protein>
<dbReference type="Gene3D" id="1.10.10.10">
    <property type="entry name" value="Winged helix-like DNA-binding domain superfamily/Winged helix DNA-binding domain"/>
    <property type="match status" value="1"/>
</dbReference>
<keyword evidence="1" id="KW-0805">Transcription regulation</keyword>
<dbReference type="InterPro" id="IPR036390">
    <property type="entry name" value="WH_DNA-bd_sf"/>
</dbReference>
<comment type="caution">
    <text evidence="5">The sequence shown here is derived from an EMBL/GenBank/DDBJ whole genome shotgun (WGS) entry which is preliminary data.</text>
</comment>
<organism evidence="5 6">
    <name type="scientific">Roseomonas elaeocarpi</name>
    <dbReference type="NCBI Taxonomy" id="907779"/>
    <lineage>
        <taxon>Bacteria</taxon>
        <taxon>Pseudomonadati</taxon>
        <taxon>Pseudomonadota</taxon>
        <taxon>Alphaproteobacteria</taxon>
        <taxon>Acetobacterales</taxon>
        <taxon>Roseomonadaceae</taxon>
        <taxon>Roseomonas</taxon>
    </lineage>
</organism>
<accession>A0ABV6JS83</accession>
<keyword evidence="6" id="KW-1185">Reference proteome</keyword>
<reference evidence="5 6" key="1">
    <citation type="submission" date="2024-09" db="EMBL/GenBank/DDBJ databases">
        <authorList>
            <person name="Sun Q."/>
            <person name="Mori K."/>
        </authorList>
    </citation>
    <scope>NUCLEOTIDE SEQUENCE [LARGE SCALE GENOMIC DNA]</scope>
    <source>
        <strain evidence="5 6">TBRC 5777</strain>
    </source>
</reference>
<dbReference type="PROSITE" id="PS50949">
    <property type="entry name" value="HTH_GNTR"/>
    <property type="match status" value="1"/>
</dbReference>
<evidence type="ECO:0000256" key="3">
    <source>
        <dbReference type="ARBA" id="ARBA00023163"/>
    </source>
</evidence>
<evidence type="ECO:0000313" key="6">
    <source>
        <dbReference type="Proteomes" id="UP001589865"/>
    </source>
</evidence>
<dbReference type="InterPro" id="IPR036388">
    <property type="entry name" value="WH-like_DNA-bd_sf"/>
</dbReference>
<evidence type="ECO:0000313" key="5">
    <source>
        <dbReference type="EMBL" id="MFC0408335.1"/>
    </source>
</evidence>
<dbReference type="Pfam" id="PF00392">
    <property type="entry name" value="GntR"/>
    <property type="match status" value="1"/>
</dbReference>
<dbReference type="InterPro" id="IPR050679">
    <property type="entry name" value="Bact_HTH_transcr_reg"/>
</dbReference>
<dbReference type="CDD" id="cd07377">
    <property type="entry name" value="WHTH_GntR"/>
    <property type="match status" value="1"/>
</dbReference>
<dbReference type="Gene3D" id="3.40.1410.10">
    <property type="entry name" value="Chorismate lyase-like"/>
    <property type="match status" value="1"/>
</dbReference>
<sequence length="240" mass="25466">MNAVLQRGQGLIAWRQIADALEAEIATGALRPGAKLATEAQLATRFAVNRHTVRRALAALTERGLVRSAQGSGTFVEAAPLRYPIGPRTRFSEIATAAGREAWGRLLEAHTVLAEPWVAEALELAPGTPVLALHSRHEADGVPISAGVTYLPLPRFAGFDRLYAETGSLTRAYAAHGVTDYLRRSTQISARIAEPAEAAQLALAPGRAVLVIESVNTDAEGAVIQATRSCFAADRVTLSV</sequence>
<feature type="domain" description="HTH gntR-type" evidence="4">
    <location>
        <begin position="11"/>
        <end position="79"/>
    </location>
</feature>
<keyword evidence="3" id="KW-0804">Transcription</keyword>
<name>A0ABV6JS83_9PROT</name>
<proteinExistence type="predicted"/>
<keyword evidence="2" id="KW-0238">DNA-binding</keyword>
<dbReference type="PANTHER" id="PTHR44846">
    <property type="entry name" value="MANNOSYL-D-GLYCERATE TRANSPORT/METABOLISM SYSTEM REPRESSOR MNGR-RELATED"/>
    <property type="match status" value="1"/>
</dbReference>
<dbReference type="PRINTS" id="PR00035">
    <property type="entry name" value="HTHGNTR"/>
</dbReference>
<dbReference type="InterPro" id="IPR012702">
    <property type="entry name" value="CP_lyase_PhnF"/>
</dbReference>
<dbReference type="EMBL" id="JBHLUN010000006">
    <property type="protein sequence ID" value="MFC0408335.1"/>
    <property type="molecule type" value="Genomic_DNA"/>
</dbReference>
<dbReference type="InterPro" id="IPR011663">
    <property type="entry name" value="UTRA"/>
</dbReference>